<evidence type="ECO:0000256" key="5">
    <source>
        <dbReference type="ARBA" id="ARBA00022527"/>
    </source>
</evidence>
<comment type="catalytic activity">
    <reaction evidence="16">
        <text>L-threonyl-[protein] + ATP = O-phospho-L-threonyl-[protein] + ADP + H(+)</text>
        <dbReference type="Rhea" id="RHEA:46608"/>
        <dbReference type="Rhea" id="RHEA-COMP:11060"/>
        <dbReference type="Rhea" id="RHEA-COMP:11605"/>
        <dbReference type="ChEBI" id="CHEBI:15378"/>
        <dbReference type="ChEBI" id="CHEBI:30013"/>
        <dbReference type="ChEBI" id="CHEBI:30616"/>
        <dbReference type="ChEBI" id="CHEBI:61977"/>
        <dbReference type="ChEBI" id="CHEBI:456216"/>
        <dbReference type="EC" id="2.7.11.1"/>
    </reaction>
</comment>
<feature type="binding site" evidence="18">
    <location>
        <position position="1428"/>
    </location>
    <ligand>
        <name>ATP</name>
        <dbReference type="ChEBI" id="CHEBI:30616"/>
    </ligand>
</feature>
<evidence type="ECO:0000256" key="15">
    <source>
        <dbReference type="ARBA" id="ARBA00023049"/>
    </source>
</evidence>
<dbReference type="Pfam" id="PF00675">
    <property type="entry name" value="Peptidase_M16"/>
    <property type="match status" value="1"/>
</dbReference>
<dbReference type="PANTHER" id="PTHR43690:SF18">
    <property type="entry name" value="INSULIN-DEGRADING ENZYME-RELATED"/>
    <property type="match status" value="1"/>
</dbReference>
<dbReference type="Pfam" id="PF22456">
    <property type="entry name" value="PqqF-like_C_4"/>
    <property type="match status" value="1"/>
</dbReference>
<evidence type="ECO:0000256" key="16">
    <source>
        <dbReference type="ARBA" id="ARBA00047899"/>
    </source>
</evidence>
<evidence type="ECO:0000256" key="19">
    <source>
        <dbReference type="SAM" id="MobiDB-lite"/>
    </source>
</evidence>
<comment type="catalytic activity">
    <reaction evidence="17">
        <text>L-seryl-[protein] + ATP = O-phospho-L-seryl-[protein] + ADP + H(+)</text>
        <dbReference type="Rhea" id="RHEA:17989"/>
        <dbReference type="Rhea" id="RHEA-COMP:9863"/>
        <dbReference type="Rhea" id="RHEA-COMP:11604"/>
        <dbReference type="ChEBI" id="CHEBI:15378"/>
        <dbReference type="ChEBI" id="CHEBI:29999"/>
        <dbReference type="ChEBI" id="CHEBI:30616"/>
        <dbReference type="ChEBI" id="CHEBI:83421"/>
        <dbReference type="ChEBI" id="CHEBI:456216"/>
        <dbReference type="EC" id="2.7.11.1"/>
    </reaction>
</comment>
<dbReference type="GO" id="GO:0046872">
    <property type="term" value="F:metal ion binding"/>
    <property type="evidence" value="ECO:0007669"/>
    <property type="project" value="UniProtKB-KW"/>
</dbReference>
<proteinExistence type="inferred from homology"/>
<dbReference type="VEuPathDB" id="AmoebaDB:DICPUDRAFT_151903"/>
<evidence type="ECO:0000256" key="11">
    <source>
        <dbReference type="ARBA" id="ARBA00022801"/>
    </source>
</evidence>
<evidence type="ECO:0000256" key="8">
    <source>
        <dbReference type="ARBA" id="ARBA00022723"/>
    </source>
</evidence>
<evidence type="ECO:0000256" key="3">
    <source>
        <dbReference type="ARBA" id="ARBA00007261"/>
    </source>
</evidence>
<dbReference type="FunFam" id="3.30.830.10:FF:000012">
    <property type="entry name" value="Protease 3"/>
    <property type="match status" value="1"/>
</dbReference>
<dbReference type="Proteomes" id="UP000001064">
    <property type="component" value="Unassembled WGS sequence"/>
</dbReference>
<keyword evidence="14" id="KW-0460">Magnesium</keyword>
<dbReference type="InterPro" id="IPR011009">
    <property type="entry name" value="Kinase-like_dom_sf"/>
</dbReference>
<dbReference type="EMBL" id="GL871050">
    <property type="protein sequence ID" value="EGC35711.1"/>
    <property type="molecule type" value="Genomic_DNA"/>
</dbReference>
<dbReference type="GeneID" id="10500947"/>
<feature type="compositionally biased region" description="Low complexity" evidence="19">
    <location>
        <begin position="1116"/>
        <end position="1129"/>
    </location>
</feature>
<feature type="compositionally biased region" description="Low complexity" evidence="19">
    <location>
        <begin position="1136"/>
        <end position="1170"/>
    </location>
</feature>
<dbReference type="KEGG" id="dpp:DICPUDRAFT_151903"/>
<evidence type="ECO:0000256" key="18">
    <source>
        <dbReference type="PROSITE-ProRule" id="PRU10141"/>
    </source>
</evidence>
<dbReference type="EC" id="2.7.11.1" evidence="4"/>
<dbReference type="GO" id="GO:0005829">
    <property type="term" value="C:cytosol"/>
    <property type="evidence" value="ECO:0000318"/>
    <property type="project" value="GO_Central"/>
</dbReference>
<protein>
    <recommendedName>
        <fullName evidence="4">non-specific serine/threonine protein kinase</fullName>
        <ecNumber evidence="4">2.7.11.1</ecNumber>
    </recommendedName>
</protein>
<evidence type="ECO:0000313" key="21">
    <source>
        <dbReference type="EMBL" id="EGC35711.1"/>
    </source>
</evidence>
<dbReference type="InterPro" id="IPR054734">
    <property type="entry name" value="PqqF-like_C_4"/>
</dbReference>
<evidence type="ECO:0000256" key="2">
    <source>
        <dbReference type="ARBA" id="ARBA00001947"/>
    </source>
</evidence>
<accession>F0ZK18</accession>
<dbReference type="PROSITE" id="PS50011">
    <property type="entry name" value="PROTEIN_KINASE_DOM"/>
    <property type="match status" value="1"/>
</dbReference>
<keyword evidence="13 18" id="KW-0067">ATP-binding</keyword>
<evidence type="ECO:0000256" key="17">
    <source>
        <dbReference type="ARBA" id="ARBA00048679"/>
    </source>
</evidence>
<dbReference type="InterPro" id="IPR017441">
    <property type="entry name" value="Protein_kinase_ATP_BS"/>
</dbReference>
<keyword evidence="15" id="KW-0482">Metalloprotease</keyword>
<dbReference type="FunCoup" id="F0ZK18">
    <property type="interactions" value="1063"/>
</dbReference>
<keyword evidence="9 18" id="KW-0547">Nucleotide-binding</keyword>
<dbReference type="Pfam" id="PF16187">
    <property type="entry name" value="Peptidase_M16_M"/>
    <property type="match status" value="1"/>
</dbReference>
<evidence type="ECO:0000256" key="1">
    <source>
        <dbReference type="ARBA" id="ARBA00001946"/>
    </source>
</evidence>
<dbReference type="InParanoid" id="F0ZK18"/>
<dbReference type="Gene3D" id="3.30.830.10">
    <property type="entry name" value="Metalloenzyme, LuxS/M16 peptidase-like"/>
    <property type="match status" value="4"/>
</dbReference>
<evidence type="ECO:0000256" key="10">
    <source>
        <dbReference type="ARBA" id="ARBA00022777"/>
    </source>
</evidence>
<dbReference type="SUPFAM" id="SSF63411">
    <property type="entry name" value="LuxS/MPP-like metallohydrolase"/>
    <property type="match status" value="4"/>
</dbReference>
<dbReference type="Gene3D" id="1.10.510.10">
    <property type="entry name" value="Transferase(Phosphotransferase) domain 1"/>
    <property type="match status" value="1"/>
</dbReference>
<keyword evidence="7" id="KW-0808">Transferase</keyword>
<dbReference type="GO" id="GO:0051603">
    <property type="term" value="P:proteolysis involved in protein catabolic process"/>
    <property type="evidence" value="ECO:0000318"/>
    <property type="project" value="GO_Central"/>
</dbReference>
<evidence type="ECO:0000256" key="14">
    <source>
        <dbReference type="ARBA" id="ARBA00022842"/>
    </source>
</evidence>
<dbReference type="OrthoDB" id="19334at2759"/>
<keyword evidence="6" id="KW-0645">Protease</keyword>
<feature type="region of interest" description="Disordered" evidence="19">
    <location>
        <begin position="1348"/>
        <end position="1371"/>
    </location>
</feature>
<dbReference type="GO" id="GO:0004222">
    <property type="term" value="F:metalloendopeptidase activity"/>
    <property type="evidence" value="ECO:0000318"/>
    <property type="project" value="GO_Central"/>
</dbReference>
<dbReference type="eggNOG" id="KOG0959">
    <property type="taxonomic scope" value="Eukaryota"/>
</dbReference>
<dbReference type="GO" id="GO:0005524">
    <property type="term" value="F:ATP binding"/>
    <property type="evidence" value="ECO:0007669"/>
    <property type="project" value="UniProtKB-UniRule"/>
</dbReference>
<organism evidence="21 22">
    <name type="scientific">Dictyostelium purpureum</name>
    <name type="common">Slime mold</name>
    <dbReference type="NCBI Taxonomy" id="5786"/>
    <lineage>
        <taxon>Eukaryota</taxon>
        <taxon>Amoebozoa</taxon>
        <taxon>Evosea</taxon>
        <taxon>Eumycetozoa</taxon>
        <taxon>Dictyostelia</taxon>
        <taxon>Dictyosteliales</taxon>
        <taxon>Dictyosteliaceae</taxon>
        <taxon>Dictyostelium</taxon>
    </lineage>
</organism>
<evidence type="ECO:0000256" key="4">
    <source>
        <dbReference type="ARBA" id="ARBA00012513"/>
    </source>
</evidence>
<dbReference type="CDD" id="cd05122">
    <property type="entry name" value="PKc_STE"/>
    <property type="match status" value="1"/>
</dbReference>
<feature type="region of interest" description="Disordered" evidence="19">
    <location>
        <begin position="1273"/>
        <end position="1335"/>
    </location>
</feature>
<evidence type="ECO:0000256" key="6">
    <source>
        <dbReference type="ARBA" id="ARBA00022670"/>
    </source>
</evidence>
<keyword evidence="5" id="KW-0723">Serine/threonine-protein kinase</keyword>
<comment type="cofactor">
    <cofactor evidence="2">
        <name>Zn(2+)</name>
        <dbReference type="ChEBI" id="CHEBI:29105"/>
    </cofactor>
</comment>
<dbReference type="InterPro" id="IPR011249">
    <property type="entry name" value="Metalloenz_LuxS/M16"/>
</dbReference>
<dbReference type="InterPro" id="IPR000719">
    <property type="entry name" value="Prot_kinase_dom"/>
</dbReference>
<feature type="compositionally biased region" description="Basic residues" evidence="19">
    <location>
        <begin position="1207"/>
        <end position="1217"/>
    </location>
</feature>
<keyword evidence="22" id="KW-1185">Reference proteome</keyword>
<dbReference type="GO" id="GO:0004674">
    <property type="term" value="F:protein serine/threonine kinase activity"/>
    <property type="evidence" value="ECO:0007669"/>
    <property type="project" value="UniProtKB-KW"/>
</dbReference>
<dbReference type="InterPro" id="IPR032632">
    <property type="entry name" value="Peptidase_M16_M"/>
</dbReference>
<sequence>MGEKIEILKSPNDKNQYRYIKLENDLEIVVVSDPSSDYSACSLSVGVGSLSDPREVPGLAHFLEHMLFLGTEKFPVEKEFSSLISLNSGSYNASTALNKTTYYYKLPNKDDELLRESLDRFSSFFISPLMNKDAVSRELNAVDSEHNNNREKDAWRLNRIVNDQFEDHPISNFQTGNKETLDIEGIREKVVDFYNKFYSANNMKVSLYGKESLNQLEALAREFFSPIKNKNLEVPKFEPLQLKQSVWIEAQSNQYDLLKLISPIYDTSISFQTYKDQSPTIFSHIIGHEATGSLYSVLVEKDYATSLSFGLSSSAPTINKSELNVFLTPLGKENIDEIIGLYFQYIEKFTVPEYTYEEKKLLSEVNWSRFQKSDPMAFVTNISHHLLKVDSPADVIKYNHFWENFSPEKIEKIKTYIRPDNMVAILYVQDPKVTNQVEKYYGLEFSKRIITEDEIKRWKAVPNCDKLYTPGPNPFMPDDFTMKAPQDQKICIPEVVYDENGVLIFHSMDRRFNTPRTKVNIKFETPFYGTTYGNVFALLLKKSLKGVLNEKILYYLSVLDYEMSMDVLYSRFELWANGFSSKIFIALEEVLKFFYSFELTDQQFESIKYKTQKKIESSLVSPPYVTADNNYLLYTLSGNGSIKDKIQILQSVTKESFLSSVKNFFNYINFTILVVGNSSKEEVQTFGQNLNKLNRIKVAANDVFTLARVNLPQGIETHVKKQADNPEQKNCAVTMAFLIGEAATYRNKAIGLLLSQIISIAYFDELRTKQQVGYIVRAEYDQSGHTTCVRTVAQSHTKTPEEIYAATEKFLIDYVNDLLELEKQPELFKNIINSLKQSTIASCYNNRQQANFYWTCYLYSYDFEFDVRICNELEKLTIQDIIQAFNDYFLPSSSKRRLFVSQVYPASMKFDVNSKPEKENINVIPDGTHSEFRQNCIIMDIELIPPPPREKEHLLIELDVNNNNINNSNNSITTNNNIEQQIESEPNNSNNNNNIEENNNNANNTVLNNSIDKSPDTSNIQGATANQGNTTVAETNTSTTETTTTKSSGEKLNCKMHRSNFILTQIGGKKLTDMTLEELLDETDERSGMGYRAPGPQGFLQYVGDVEMKPPTSAGSQSPTLKSSTSSLQNQKSTGSISKKNQQSSSSPVLTSTPKLKSSSSSVKASNRDSAISGTSETGSTRATKERKSLKPTSTLGRLQKNEEERRKRKEQKRARAREKPIYVGLLDELPAECLKMVKKSKIPEEKLNQNLHILLPILRFRTGYNLRSVQTTTTTTTTNNNSSPALSSSNSSIKNNSHHHHSTSNGNLVGGTQSPEISNSTELNSNNPQLQTSVQNTSTNNVILTTTASQSSHAPYHPSHKSNEEDDYDDGSRLENAILPKGTTDLIDTERDVKKLYKNLKQIGSGGFGSVFLAKSTVDKCEIAIKKIAHVSAKAQRTNLNEIGFLNFCKHPNIVSYLRSHLVDDQIWIAMEYMQGGTLTEAAHGHSFNESCIAYVARGMLEGLQYLHQHNTVHRDIKSGNIMMTIEGKIKIVDFGLCVDANERKLVHMAGSPFWMSPEMIRGEGYSCPTDIWSFAICLLELANGEPPHRKSSLTAMFTTATEGCAGLDRPERWTPSFTDFLNMCLQMDPTKRATATELLKHPWLQLSENPETMKKILAQIFIANVMNHLDPI</sequence>
<dbReference type="InterPro" id="IPR050626">
    <property type="entry name" value="Peptidase_M16"/>
</dbReference>
<keyword evidence="12" id="KW-0862">Zinc</keyword>
<dbReference type="InterPro" id="IPR011765">
    <property type="entry name" value="Pept_M16_N"/>
</dbReference>
<feature type="compositionally biased region" description="Polar residues" evidence="19">
    <location>
        <begin position="1172"/>
        <end position="1182"/>
    </location>
</feature>
<evidence type="ECO:0000256" key="9">
    <source>
        <dbReference type="ARBA" id="ARBA00022741"/>
    </source>
</evidence>
<dbReference type="MEROPS" id="M16.A14"/>
<dbReference type="SUPFAM" id="SSF56112">
    <property type="entry name" value="Protein kinase-like (PK-like)"/>
    <property type="match status" value="1"/>
</dbReference>
<dbReference type="Pfam" id="PF00069">
    <property type="entry name" value="Pkinase"/>
    <property type="match status" value="1"/>
</dbReference>
<dbReference type="GO" id="GO:0043171">
    <property type="term" value="P:peptide catabolic process"/>
    <property type="evidence" value="ECO:0000318"/>
    <property type="project" value="GO_Central"/>
</dbReference>
<comment type="similarity">
    <text evidence="3">Belongs to the peptidase M16 family.</text>
</comment>
<feature type="region of interest" description="Disordered" evidence="19">
    <location>
        <begin position="982"/>
        <end position="1050"/>
    </location>
</feature>
<evidence type="ECO:0000256" key="12">
    <source>
        <dbReference type="ARBA" id="ARBA00022833"/>
    </source>
</evidence>
<comment type="cofactor">
    <cofactor evidence="1">
        <name>Mg(2+)</name>
        <dbReference type="ChEBI" id="CHEBI:18420"/>
    </cofactor>
</comment>
<feature type="compositionally biased region" description="Low complexity" evidence="19">
    <location>
        <begin position="982"/>
        <end position="1010"/>
    </location>
</feature>
<keyword evidence="10" id="KW-0418">Kinase</keyword>
<dbReference type="STRING" id="5786.F0ZK18"/>
<feature type="region of interest" description="Disordered" evidence="19">
    <location>
        <begin position="1107"/>
        <end position="1217"/>
    </location>
</feature>
<evidence type="ECO:0000256" key="7">
    <source>
        <dbReference type="ARBA" id="ARBA00022679"/>
    </source>
</evidence>
<dbReference type="PANTHER" id="PTHR43690">
    <property type="entry name" value="NARDILYSIN"/>
    <property type="match status" value="1"/>
</dbReference>
<name>F0ZK18_DICPU</name>
<keyword evidence="8" id="KW-0479">Metal-binding</keyword>
<feature type="domain" description="Protein kinase" evidence="20">
    <location>
        <begin position="1398"/>
        <end position="1646"/>
    </location>
</feature>
<feature type="compositionally biased region" description="Low complexity" evidence="19">
    <location>
        <begin position="1030"/>
        <end position="1047"/>
    </location>
</feature>
<dbReference type="InterPro" id="IPR007863">
    <property type="entry name" value="Peptidase_M16_C"/>
</dbReference>
<dbReference type="InterPro" id="IPR001431">
    <property type="entry name" value="Pept_M16_Zn_BS"/>
</dbReference>
<dbReference type="RefSeq" id="XP_003287767.1">
    <property type="nucleotide sequence ID" value="XM_003287719.1"/>
</dbReference>
<dbReference type="eggNOG" id="KOG0578">
    <property type="taxonomic scope" value="Eukaryota"/>
</dbReference>
<feature type="compositionally biased region" description="Polar residues" evidence="19">
    <location>
        <begin position="1311"/>
        <end position="1335"/>
    </location>
</feature>
<dbReference type="Pfam" id="PF05193">
    <property type="entry name" value="Peptidase_M16_C"/>
    <property type="match status" value="1"/>
</dbReference>
<feature type="compositionally biased region" description="Polar residues" evidence="19">
    <location>
        <begin position="1016"/>
        <end position="1029"/>
    </location>
</feature>
<feature type="compositionally biased region" description="Low complexity" evidence="19">
    <location>
        <begin position="1273"/>
        <end position="1296"/>
    </location>
</feature>
<evidence type="ECO:0000259" key="20">
    <source>
        <dbReference type="PROSITE" id="PS50011"/>
    </source>
</evidence>
<keyword evidence="11" id="KW-0378">Hydrolase</keyword>
<dbReference type="PROSITE" id="PS00143">
    <property type="entry name" value="INSULINASE"/>
    <property type="match status" value="1"/>
</dbReference>
<dbReference type="SMART" id="SM00220">
    <property type="entry name" value="S_TKc"/>
    <property type="match status" value="1"/>
</dbReference>
<gene>
    <name evidence="21" type="ORF">DICPUDRAFT_151903</name>
</gene>
<evidence type="ECO:0000313" key="22">
    <source>
        <dbReference type="Proteomes" id="UP000001064"/>
    </source>
</evidence>
<dbReference type="FunFam" id="1.10.510.10:FF:001158">
    <property type="entry name" value="Probable serine/threonine-protein kinase mkcE"/>
    <property type="match status" value="1"/>
</dbReference>
<reference evidence="22" key="1">
    <citation type="journal article" date="2011" name="Genome Biol.">
        <title>Comparative genomics of the social amoebae Dictyostelium discoideum and Dictyostelium purpureum.</title>
        <authorList>
            <consortium name="US DOE Joint Genome Institute (JGI-PGF)"/>
            <person name="Sucgang R."/>
            <person name="Kuo A."/>
            <person name="Tian X."/>
            <person name="Salerno W."/>
            <person name="Parikh A."/>
            <person name="Feasley C.L."/>
            <person name="Dalin E."/>
            <person name="Tu H."/>
            <person name="Huang E."/>
            <person name="Barry K."/>
            <person name="Lindquist E."/>
            <person name="Shapiro H."/>
            <person name="Bruce D."/>
            <person name="Schmutz J."/>
            <person name="Salamov A."/>
            <person name="Fey P."/>
            <person name="Gaudet P."/>
            <person name="Anjard C."/>
            <person name="Babu M.M."/>
            <person name="Basu S."/>
            <person name="Bushmanova Y."/>
            <person name="van der Wel H."/>
            <person name="Katoh-Kurasawa M."/>
            <person name="Dinh C."/>
            <person name="Coutinho P.M."/>
            <person name="Saito T."/>
            <person name="Elias M."/>
            <person name="Schaap P."/>
            <person name="Kay R.R."/>
            <person name="Henrissat B."/>
            <person name="Eichinger L."/>
            <person name="Rivero F."/>
            <person name="Putnam N.H."/>
            <person name="West C.M."/>
            <person name="Loomis W.F."/>
            <person name="Chisholm R.L."/>
            <person name="Shaulsky G."/>
            <person name="Strassmann J.E."/>
            <person name="Queller D.C."/>
            <person name="Kuspa A."/>
            <person name="Grigoriev I.V."/>
        </authorList>
    </citation>
    <scope>NUCLEOTIDE SEQUENCE [LARGE SCALE GENOMIC DNA]</scope>
    <source>
        <strain evidence="22">QSDP1</strain>
    </source>
</reference>
<dbReference type="PROSITE" id="PS00107">
    <property type="entry name" value="PROTEIN_KINASE_ATP"/>
    <property type="match status" value="1"/>
</dbReference>
<dbReference type="GO" id="GO:0005739">
    <property type="term" value="C:mitochondrion"/>
    <property type="evidence" value="ECO:0000318"/>
    <property type="project" value="GO_Central"/>
</dbReference>
<evidence type="ECO:0000256" key="13">
    <source>
        <dbReference type="ARBA" id="ARBA00022840"/>
    </source>
</evidence>